<dbReference type="Proteomes" id="UP000428328">
    <property type="component" value="Chromosome"/>
</dbReference>
<organism evidence="2 3">
    <name type="scientific">Pseudodesulfovibrio cashew</name>
    <dbReference type="NCBI Taxonomy" id="2678688"/>
    <lineage>
        <taxon>Bacteria</taxon>
        <taxon>Pseudomonadati</taxon>
        <taxon>Thermodesulfobacteriota</taxon>
        <taxon>Desulfovibrionia</taxon>
        <taxon>Desulfovibrionales</taxon>
        <taxon>Desulfovibrionaceae</taxon>
    </lineage>
</organism>
<dbReference type="SUPFAM" id="SSF55781">
    <property type="entry name" value="GAF domain-like"/>
    <property type="match status" value="1"/>
</dbReference>
<dbReference type="SMART" id="SM00065">
    <property type="entry name" value="GAF"/>
    <property type="match status" value="1"/>
</dbReference>
<dbReference type="Pfam" id="PF13185">
    <property type="entry name" value="GAF_2"/>
    <property type="match status" value="1"/>
</dbReference>
<dbReference type="AlphaFoldDB" id="A0A6I6JPX8"/>
<dbReference type="InterPro" id="IPR029016">
    <property type="entry name" value="GAF-like_dom_sf"/>
</dbReference>
<dbReference type="KEGG" id="psel:GM415_06090"/>
<dbReference type="InterPro" id="IPR003018">
    <property type="entry name" value="GAF"/>
</dbReference>
<proteinExistence type="predicted"/>
<dbReference type="Gene3D" id="3.30.450.40">
    <property type="match status" value="1"/>
</dbReference>
<reference evidence="2 3" key="1">
    <citation type="submission" date="2019-11" db="EMBL/GenBank/DDBJ databases">
        <authorList>
            <person name="Zheng R.K."/>
            <person name="Sun C.M."/>
        </authorList>
    </citation>
    <scope>NUCLEOTIDE SEQUENCE [LARGE SCALE GENOMIC DNA]</scope>
    <source>
        <strain evidence="2 3">SRB007</strain>
    </source>
</reference>
<sequence>MSQRLYKTIYEIARTVNSSLDPSEVMAAIAKEVSDAMEAKGCFIRVLDTRETMLKPGGFYGLSERYAQKGPVEVGKSRLDQEVLEGRTVTIADVRDDDRFQYPKEASEEGIVSLVVVPLNARDRVIGVLRVYSGEARVFSEEEMDFLQCIANLSGLALENARMYKALKRASELADEFNYRVFED</sequence>
<protein>
    <submittedName>
        <fullName evidence="2">GAF domain-containing protein</fullName>
    </submittedName>
</protein>
<gene>
    <name evidence="2" type="ORF">GM415_06090</name>
</gene>
<dbReference type="EMBL" id="CP046400">
    <property type="protein sequence ID" value="QGY39704.1"/>
    <property type="molecule type" value="Genomic_DNA"/>
</dbReference>
<feature type="domain" description="GAF" evidence="1">
    <location>
        <begin position="21"/>
        <end position="168"/>
    </location>
</feature>
<name>A0A6I6JPX8_9BACT</name>
<evidence type="ECO:0000259" key="1">
    <source>
        <dbReference type="SMART" id="SM00065"/>
    </source>
</evidence>
<dbReference type="RefSeq" id="WP_158946929.1">
    <property type="nucleotide sequence ID" value="NZ_CP046400.1"/>
</dbReference>
<evidence type="ECO:0000313" key="2">
    <source>
        <dbReference type="EMBL" id="QGY39704.1"/>
    </source>
</evidence>
<evidence type="ECO:0000313" key="3">
    <source>
        <dbReference type="Proteomes" id="UP000428328"/>
    </source>
</evidence>
<keyword evidence="3" id="KW-1185">Reference proteome</keyword>
<accession>A0A6I6JPX8</accession>